<evidence type="ECO:0000313" key="1">
    <source>
        <dbReference type="EMBL" id="GAT52631.1"/>
    </source>
</evidence>
<dbReference type="EMBL" id="DF847819">
    <property type="protein sequence ID" value="GAT52631.1"/>
    <property type="molecule type" value="Genomic_DNA"/>
</dbReference>
<reference evidence="1" key="1">
    <citation type="submission" date="2014-09" db="EMBL/GenBank/DDBJ databases">
        <title>Genome sequence of the luminous mushroom Mycena chlorophos for searching fungal bioluminescence genes.</title>
        <authorList>
            <person name="Tanaka Y."/>
            <person name="Kasuga D."/>
            <person name="Oba Y."/>
            <person name="Hase S."/>
            <person name="Sato K."/>
            <person name="Oba Y."/>
            <person name="Sakakibara Y."/>
        </authorList>
    </citation>
    <scope>NUCLEOTIDE SEQUENCE</scope>
</reference>
<name>A0ABQ0LRS6_MYCCL</name>
<keyword evidence="2" id="KW-1185">Reference proteome</keyword>
<proteinExistence type="predicted"/>
<gene>
    <name evidence="1" type="ORF">MCHLO_09666</name>
</gene>
<dbReference type="Proteomes" id="UP000815677">
    <property type="component" value="Unassembled WGS sequence"/>
</dbReference>
<sequence>MVRCLAVLDAVKELTIADFVTPPGNILITDSLLAALSCEDEEASKVSLEQLDITTRLEFRPQTYIDLITSRLRYRKIRSTRIPGEPLFKQDFVWVPSGGHRLDPTVLFRLEVRITRNAGVRTELIRNS</sequence>
<accession>A0ABQ0LRS6</accession>
<organism evidence="1 2">
    <name type="scientific">Mycena chlorophos</name>
    <name type="common">Agaric fungus</name>
    <name type="synonym">Agaricus chlorophos</name>
    <dbReference type="NCBI Taxonomy" id="658473"/>
    <lineage>
        <taxon>Eukaryota</taxon>
        <taxon>Fungi</taxon>
        <taxon>Dikarya</taxon>
        <taxon>Basidiomycota</taxon>
        <taxon>Agaricomycotina</taxon>
        <taxon>Agaricomycetes</taxon>
        <taxon>Agaricomycetidae</taxon>
        <taxon>Agaricales</taxon>
        <taxon>Marasmiineae</taxon>
        <taxon>Mycenaceae</taxon>
        <taxon>Mycena</taxon>
    </lineage>
</organism>
<evidence type="ECO:0000313" key="2">
    <source>
        <dbReference type="Proteomes" id="UP000815677"/>
    </source>
</evidence>
<protein>
    <submittedName>
        <fullName evidence="1">Uncharacterized protein</fullName>
    </submittedName>
</protein>